<dbReference type="GO" id="GO:0071944">
    <property type="term" value="C:cell periphery"/>
    <property type="evidence" value="ECO:0007669"/>
    <property type="project" value="TreeGrafter"/>
</dbReference>
<feature type="region of interest" description="Disordered" evidence="5">
    <location>
        <begin position="1"/>
        <end position="216"/>
    </location>
</feature>
<keyword evidence="3 4" id="KW-0788">Thiol protease</keyword>
<feature type="region of interest" description="Disordered" evidence="5">
    <location>
        <begin position="510"/>
        <end position="567"/>
    </location>
</feature>
<dbReference type="GO" id="GO:0036435">
    <property type="term" value="F:K48-linked polyubiquitin modification-dependent protein binding"/>
    <property type="evidence" value="ECO:0007669"/>
    <property type="project" value="UniProtKB-UniRule"/>
</dbReference>
<keyword evidence="4" id="KW-0645">Protease</keyword>
<dbReference type="Pfam" id="PF04424">
    <property type="entry name" value="MINDY_DUB"/>
    <property type="match status" value="1"/>
</dbReference>
<dbReference type="InterPro" id="IPR033979">
    <property type="entry name" value="MINDY_domain"/>
</dbReference>
<dbReference type="PANTHER" id="PTHR18063">
    <property type="entry name" value="NF-E2 INDUCIBLE PROTEIN"/>
    <property type="match status" value="1"/>
</dbReference>
<feature type="compositionally biased region" description="Basic and acidic residues" evidence="5">
    <location>
        <begin position="543"/>
        <end position="567"/>
    </location>
</feature>
<feature type="compositionally biased region" description="Polar residues" evidence="5">
    <location>
        <begin position="526"/>
        <end position="542"/>
    </location>
</feature>
<dbReference type="GO" id="GO:0140934">
    <property type="term" value="F:histone deubiquitinase activity"/>
    <property type="evidence" value="ECO:0007669"/>
    <property type="project" value="UniProtKB-UniRule"/>
</dbReference>
<evidence type="ECO:0000313" key="8">
    <source>
        <dbReference type="EMBL" id="VTJ67659.1"/>
    </source>
</evidence>
<evidence type="ECO:0000313" key="9">
    <source>
        <dbReference type="Proteomes" id="UP000335636"/>
    </source>
</evidence>
<dbReference type="Proteomes" id="UP000335636">
    <property type="component" value="Unassembled WGS sequence"/>
</dbReference>
<keyword evidence="4" id="KW-0833">Ubl conjugation pathway</keyword>
<comment type="function">
    <text evidence="4">Hydrolase that can specifically remove 'Lys-48'-linked conjugated ubiquitin from proteins. Has exodeubiquitinase activity and has a preference for long polyubiquitin chains. May play a regulatory role at the level of protein turnover.</text>
</comment>
<dbReference type="EC" id="3.4.19.12" evidence="4"/>
<dbReference type="EMBL" id="CABDUW010000392">
    <property type="protein sequence ID" value="VTJ67659.1"/>
    <property type="molecule type" value="Genomic_DNA"/>
</dbReference>
<protein>
    <recommendedName>
        <fullName evidence="4">Ubiquitin carboxyl-terminal hydrolase</fullName>
        <ecNumber evidence="4">3.4.19.12</ecNumber>
    </recommendedName>
</protein>
<evidence type="ECO:0000256" key="4">
    <source>
        <dbReference type="RuleBase" id="RU367139"/>
    </source>
</evidence>
<comment type="catalytic activity">
    <reaction evidence="1 4">
        <text>Thiol-dependent hydrolysis of ester, thioester, amide, peptide and isopeptide bonds formed by the C-terminal Gly of ubiquitin (a 76-residue protein attached to proteins as an intracellular targeting signal).</text>
        <dbReference type="EC" id="3.4.19.12"/>
    </reaction>
</comment>
<dbReference type="InterPro" id="IPR007518">
    <property type="entry name" value="MINDY"/>
</dbReference>
<evidence type="ECO:0000256" key="2">
    <source>
        <dbReference type="ARBA" id="ARBA00006616"/>
    </source>
</evidence>
<name>A0A5E4BFJ6_MARMO</name>
<dbReference type="PANTHER" id="PTHR18063:SF8">
    <property type="entry name" value="UBIQUITIN CARBOXYL-TERMINAL HYDROLASE MINDY-2"/>
    <property type="match status" value="1"/>
</dbReference>
<evidence type="ECO:0000256" key="3">
    <source>
        <dbReference type="ARBA" id="ARBA00022807"/>
    </source>
</evidence>
<organism evidence="8 9">
    <name type="scientific">Marmota monax</name>
    <name type="common">Woodchuck</name>
    <dbReference type="NCBI Taxonomy" id="9995"/>
    <lineage>
        <taxon>Eukaryota</taxon>
        <taxon>Metazoa</taxon>
        <taxon>Chordata</taxon>
        <taxon>Craniata</taxon>
        <taxon>Vertebrata</taxon>
        <taxon>Euteleostomi</taxon>
        <taxon>Mammalia</taxon>
        <taxon>Eutheria</taxon>
        <taxon>Euarchontoglires</taxon>
        <taxon>Glires</taxon>
        <taxon>Rodentia</taxon>
        <taxon>Sciuromorpha</taxon>
        <taxon>Sciuridae</taxon>
        <taxon>Xerinae</taxon>
        <taxon>Marmotini</taxon>
        <taxon>Marmota</taxon>
    </lineage>
</organism>
<dbReference type="GO" id="GO:0004843">
    <property type="term" value="F:cysteine-type deubiquitinase activity"/>
    <property type="evidence" value="ECO:0007669"/>
    <property type="project" value="UniProtKB-UniRule"/>
</dbReference>
<evidence type="ECO:0000256" key="5">
    <source>
        <dbReference type="SAM" id="MobiDB-lite"/>
    </source>
</evidence>
<dbReference type="Proteomes" id="UP000662637">
    <property type="component" value="Unassembled WGS sequence"/>
</dbReference>
<dbReference type="GO" id="GO:0006508">
    <property type="term" value="P:proteolysis"/>
    <property type="evidence" value="ECO:0007669"/>
    <property type="project" value="UniProtKB-KW"/>
</dbReference>
<feature type="domain" description="MINDY deubiquitinase" evidence="6">
    <location>
        <begin position="240"/>
        <end position="401"/>
    </location>
</feature>
<feature type="compositionally biased region" description="Low complexity" evidence="5">
    <location>
        <begin position="45"/>
        <end position="72"/>
    </location>
</feature>
<evidence type="ECO:0000256" key="1">
    <source>
        <dbReference type="ARBA" id="ARBA00000707"/>
    </source>
</evidence>
<reference evidence="8 9" key="1">
    <citation type="submission" date="2019-04" db="EMBL/GenBank/DDBJ databases">
        <authorList>
            <person name="Alioto T."/>
            <person name="Alioto T."/>
        </authorList>
    </citation>
    <scope>NUCLEOTIDE SEQUENCE [LARGE SCALE GENOMIC DNA]</scope>
</reference>
<reference evidence="7" key="2">
    <citation type="submission" date="2020-08" db="EMBL/GenBank/DDBJ databases">
        <authorList>
            <person name="Shumante A."/>
            <person name="Zimin A.V."/>
            <person name="Puiu D."/>
            <person name="Salzberg S.L."/>
        </authorList>
    </citation>
    <scope>NUCLEOTIDE SEQUENCE</scope>
    <source>
        <strain evidence="7">WC2-LM</strain>
        <tissue evidence="7">Liver</tissue>
    </source>
</reference>
<sequence length="567" mass="61218">MESGPESLLPLEHGVAAGPGPGTGTPPEGLQETRLAAGDGPGVRAAENGSGNGQGAAAARSPPDSASPAGSPQTPGLCSSFPGLDLKESVLERPAPAKAPLRGQHKVTASPETAEAVAGLGLGLAGDSGPRLDPADTCGAELATAGSEEPRSAGGLSSSCSDPSPPGESPSLDSLESFSNLHSFPSSSEFNSEEGLENKVPEEEEGAAVLPRAAPLCREEEEDTAQVLAASKERFPGQSVYHIKWIQWKEENTPIITQNENGPCPLLAILNVLLLAWKVKLPPMMEIITAEQLMEYLGDYMLDSKPKEISEIQRLNYEQNMSDAMAILHKLQTGLDVNVRFTGVRVFEYTPECIVFDLLDIPLYHGWLVDPQIDDIVKAVGNCSYNQLVEKIISCKQSDNSELVSEDQGFLTEEKVVWESLHNVDGDGNFCDSEFHLRPPSDPETVYKGQQDQIDQDYLMALSLQQEQQSQEMNWEQIPEGISDLELAKKLQEEEDRRASQYYQEQEQAAAAAAAATTTANTQAQLGQPAQASPSSGRQSGNSERKRKEPREKDKEKEKEKNSCVIL</sequence>
<dbReference type="GO" id="GO:0016807">
    <property type="term" value="F:cysteine-type carboxypeptidase activity"/>
    <property type="evidence" value="ECO:0007669"/>
    <property type="project" value="TreeGrafter"/>
</dbReference>
<accession>A0A5E4BFJ6</accession>
<dbReference type="GO" id="GO:0071108">
    <property type="term" value="P:protein K48-linked deubiquitination"/>
    <property type="evidence" value="ECO:0007669"/>
    <property type="project" value="TreeGrafter"/>
</dbReference>
<keyword evidence="9" id="KW-1185">Reference proteome</keyword>
<keyword evidence="4" id="KW-0378">Hydrolase</keyword>
<evidence type="ECO:0000313" key="7">
    <source>
        <dbReference type="EMBL" id="KAF7473074.1"/>
    </source>
</evidence>
<dbReference type="EMBL" id="WJEC01006462">
    <property type="protein sequence ID" value="KAF7473074.1"/>
    <property type="molecule type" value="Genomic_DNA"/>
</dbReference>
<gene>
    <name evidence="7" type="ORF">GHT09_016211</name>
    <name evidence="8" type="ORF">MONAX_5E046084</name>
</gene>
<dbReference type="GO" id="GO:1990380">
    <property type="term" value="F:K48-linked deubiquitinase activity"/>
    <property type="evidence" value="ECO:0007669"/>
    <property type="project" value="UniProtKB-UniRule"/>
</dbReference>
<feature type="compositionally biased region" description="Low complexity" evidence="5">
    <location>
        <begin position="510"/>
        <end position="525"/>
    </location>
</feature>
<dbReference type="AlphaFoldDB" id="A0A5E4BFJ6"/>
<dbReference type="GO" id="GO:0005829">
    <property type="term" value="C:cytosol"/>
    <property type="evidence" value="ECO:0007669"/>
    <property type="project" value="TreeGrafter"/>
</dbReference>
<feature type="compositionally biased region" description="Low complexity" evidence="5">
    <location>
        <begin position="177"/>
        <end position="190"/>
    </location>
</feature>
<comment type="similarity">
    <text evidence="2 4">Belongs to the MINDY deubiquitinase family. FAM63 subfamily.</text>
</comment>
<proteinExistence type="inferred from homology"/>
<evidence type="ECO:0000259" key="6">
    <source>
        <dbReference type="Pfam" id="PF04424"/>
    </source>
</evidence>